<evidence type="ECO:0000256" key="1">
    <source>
        <dbReference type="SAM" id="MobiDB-lite"/>
    </source>
</evidence>
<evidence type="ECO:0008006" key="5">
    <source>
        <dbReference type="Google" id="ProtNLM"/>
    </source>
</evidence>
<evidence type="ECO:0000256" key="2">
    <source>
        <dbReference type="SAM" id="SignalP"/>
    </source>
</evidence>
<feature type="chain" id="PRO_5045677887" description="Lipoprotein" evidence="2">
    <location>
        <begin position="19"/>
        <end position="124"/>
    </location>
</feature>
<evidence type="ECO:0000313" key="4">
    <source>
        <dbReference type="Proteomes" id="UP000680815"/>
    </source>
</evidence>
<dbReference type="EMBL" id="JAGIYZ010000002">
    <property type="protein sequence ID" value="MBP0462949.1"/>
    <property type="molecule type" value="Genomic_DNA"/>
</dbReference>
<organism evidence="3 4">
    <name type="scientific">Roseomonas nitratireducens</name>
    <dbReference type="NCBI Taxonomy" id="2820810"/>
    <lineage>
        <taxon>Bacteria</taxon>
        <taxon>Pseudomonadati</taxon>
        <taxon>Pseudomonadota</taxon>
        <taxon>Alphaproteobacteria</taxon>
        <taxon>Acetobacterales</taxon>
        <taxon>Roseomonadaceae</taxon>
        <taxon>Roseomonas</taxon>
    </lineage>
</organism>
<keyword evidence="4" id="KW-1185">Reference proteome</keyword>
<reference evidence="3 4" key="1">
    <citation type="submission" date="2021-03" db="EMBL/GenBank/DDBJ databases">
        <authorList>
            <person name="So Y."/>
        </authorList>
    </citation>
    <scope>NUCLEOTIDE SEQUENCE [LARGE SCALE GENOMIC DNA]</scope>
    <source>
        <strain evidence="3 4">PWR1</strain>
    </source>
</reference>
<sequence>MIRLAPLLLLLAACAETAAPPPPPAPRPAAAAAQGNDSALRNACEAEAERAVAFRERGQDSRLDRDIGATDATNTIPSLRVQSDAYGRRVLREELIRDCIRANTAGPRPQDRAQPAAAQRGRRN</sequence>
<feature type="compositionally biased region" description="Low complexity" evidence="1">
    <location>
        <begin position="105"/>
        <end position="124"/>
    </location>
</feature>
<name>A0ABS4ANK9_9PROT</name>
<accession>A0ABS4ANK9</accession>
<feature type="signal peptide" evidence="2">
    <location>
        <begin position="1"/>
        <end position="18"/>
    </location>
</feature>
<evidence type="ECO:0000313" key="3">
    <source>
        <dbReference type="EMBL" id="MBP0462949.1"/>
    </source>
</evidence>
<gene>
    <name evidence="3" type="ORF">J5Y09_03420</name>
</gene>
<keyword evidence="2" id="KW-0732">Signal</keyword>
<feature type="compositionally biased region" description="Low complexity" evidence="1">
    <location>
        <begin position="28"/>
        <end position="38"/>
    </location>
</feature>
<dbReference type="Proteomes" id="UP000680815">
    <property type="component" value="Unassembled WGS sequence"/>
</dbReference>
<feature type="region of interest" description="Disordered" evidence="1">
    <location>
        <begin position="101"/>
        <end position="124"/>
    </location>
</feature>
<dbReference type="RefSeq" id="WP_209350335.1">
    <property type="nucleotide sequence ID" value="NZ_JAGIYZ010000002.1"/>
</dbReference>
<proteinExistence type="predicted"/>
<feature type="region of interest" description="Disordered" evidence="1">
    <location>
        <begin position="17"/>
        <end position="38"/>
    </location>
</feature>
<protein>
    <recommendedName>
        <fullName evidence="5">Lipoprotein</fullName>
    </recommendedName>
</protein>
<comment type="caution">
    <text evidence="3">The sequence shown here is derived from an EMBL/GenBank/DDBJ whole genome shotgun (WGS) entry which is preliminary data.</text>
</comment>